<dbReference type="InterPro" id="IPR043917">
    <property type="entry name" value="DUF5753"/>
</dbReference>
<dbReference type="Pfam" id="PF19054">
    <property type="entry name" value="DUF5753"/>
    <property type="match status" value="1"/>
</dbReference>
<reference evidence="1 2" key="1">
    <citation type="submission" date="2017-07" db="EMBL/GenBank/DDBJ databases">
        <title>Complete genome sequence of Actinoalloteichus hoggarensis DSM 45943, type strain of Actinoalloteichus hoggarensis.</title>
        <authorList>
            <person name="Ruckert C."/>
            <person name="Nouioui I."/>
            <person name="Willmese J."/>
            <person name="van Wezel G."/>
            <person name="Klenk H.-P."/>
            <person name="Kalinowski J."/>
            <person name="Zotchev S.B."/>
        </authorList>
    </citation>
    <scope>NUCLEOTIDE SEQUENCE [LARGE SCALE GENOMIC DNA]</scope>
    <source>
        <strain evidence="1 2">DSM 45943</strain>
    </source>
</reference>
<dbReference type="Pfam" id="PF13560">
    <property type="entry name" value="HTH_31"/>
    <property type="match status" value="1"/>
</dbReference>
<protein>
    <submittedName>
        <fullName evidence="1">Uncharacterized protein</fullName>
    </submittedName>
</protein>
<dbReference type="OrthoDB" id="4285266at2"/>
<keyword evidence="2" id="KW-1185">Reference proteome</keyword>
<accession>A0A221WB35</accession>
<dbReference type="Proteomes" id="UP000204221">
    <property type="component" value="Chromosome"/>
</dbReference>
<sequence length="266" mass="29402">MRNDTGIEIEQVMAEMGWSRSTARRKENATTSLSVTEVRALCALYRATAEQEAALVDIAARLREPGWWQPYAAGATGAFRDFLELESEADEVRNFEIDVVPGLLQTEGYVRALVESWIPRVSEATAHARISLRLARRQRLLTGPSTLWAVMDEAALRPRIVTGRAWREQTAALLEFADHPNITLQVLPFSAGPHPAIGSPFAWLGLPETDPGVVLLDNVAGSVAVEDAAEVRRFRDAFDHLRAMALAPAETRTFLATALREQEKTT</sequence>
<dbReference type="EMBL" id="CP022521">
    <property type="protein sequence ID" value="ASO22796.1"/>
    <property type="molecule type" value="Genomic_DNA"/>
</dbReference>
<evidence type="ECO:0000313" key="2">
    <source>
        <dbReference type="Proteomes" id="UP000204221"/>
    </source>
</evidence>
<proteinExistence type="predicted"/>
<evidence type="ECO:0000313" key="1">
    <source>
        <dbReference type="EMBL" id="ASO22796.1"/>
    </source>
</evidence>
<gene>
    <name evidence="1" type="ORF">AHOG_25955</name>
</gene>
<name>A0A221WB35_9PSEU</name>
<organism evidence="1 2">
    <name type="scientific">Actinoalloteichus hoggarensis</name>
    <dbReference type="NCBI Taxonomy" id="1470176"/>
    <lineage>
        <taxon>Bacteria</taxon>
        <taxon>Bacillati</taxon>
        <taxon>Actinomycetota</taxon>
        <taxon>Actinomycetes</taxon>
        <taxon>Pseudonocardiales</taxon>
        <taxon>Pseudonocardiaceae</taxon>
        <taxon>Actinoalloteichus</taxon>
    </lineage>
</organism>
<dbReference type="AlphaFoldDB" id="A0A221WB35"/>
<dbReference type="KEGG" id="ahg:AHOG_25955"/>